<accession>A0AAU9F2T2</accession>
<dbReference type="InterPro" id="IPR006869">
    <property type="entry name" value="DUF547"/>
</dbReference>
<feature type="domain" description="Mannosylglycerate hydrolase MGH1-like glycoside hydrolase" evidence="2">
    <location>
        <begin position="37"/>
        <end position="427"/>
    </location>
</feature>
<dbReference type="InterPro" id="IPR054491">
    <property type="entry name" value="MGH1-like_GH"/>
</dbReference>
<gene>
    <name evidence="3" type="ORF">FAK_30130</name>
</gene>
<dbReference type="GO" id="GO:0005975">
    <property type="term" value="P:carbohydrate metabolic process"/>
    <property type="evidence" value="ECO:0007669"/>
    <property type="project" value="InterPro"/>
</dbReference>
<dbReference type="RefSeq" id="WP_338601105.1">
    <property type="nucleotide sequence ID" value="NZ_AP028679.1"/>
</dbReference>
<dbReference type="SUPFAM" id="SSF48208">
    <property type="entry name" value="Six-hairpin glycosidases"/>
    <property type="match status" value="1"/>
</dbReference>
<dbReference type="InterPro" id="IPR012341">
    <property type="entry name" value="6hp_glycosidase-like_sf"/>
</dbReference>
<dbReference type="EMBL" id="AP028679">
    <property type="protein sequence ID" value="BEQ15947.1"/>
    <property type="molecule type" value="Genomic_DNA"/>
</dbReference>
<dbReference type="Proteomes" id="UP001366166">
    <property type="component" value="Chromosome"/>
</dbReference>
<dbReference type="KEGG" id="dmp:FAK_30130"/>
<proteinExistence type="predicted"/>
<sequence length="724" mass="82946">MGFFSTSRPFEKHLGQAKEVLESNWMGSYTRPANGLYPHQWNWDSAFIALGYANYLPQRGRRELGRLFAAQWPNGMVPHIVFNPDYLGGYFPEPDFWQCPQGRQTSGLTMPPLHAEACLRLHRLAHDQESSRGFLAEMFPKLLQGHRYLYRERDPEREGLIYIRHPWESGRDNAPAWDAPLGAIDLNQVSIPAYQRRDLDKGVDQEQRPADEDYDRYVYLVDLFRRLDYDEAAIQKECPFLVQDIGFNSILCRDNRALKEIAGLLGKDQGEIEEWYQQTSKGIRDKLWSEDYGRFESFDLRAQKFLDSPTAMGFMPLYAGVVDSAKSAQLFGQMDSVSFCGLRQGNCFAIPDYDMTAEDYSEVNYWRGPVWLNINWMLAQGLEDYGYYFESQILRKDILELAVRFGFREYYDSHKGLGLGSKQFSWSAALFIDVLEGYYRQKDSEPGLLGIVLSGKLGHTRVLNDPDSAPGEAGGGVDQAVSESIKEVAESFLGSVRGAVDYKGIAQSEQYHKYCAAVKLLPGLNLASLGQGKQALAFWINLFNMLVIHGVIELGMKSSVAEVPDFFDRVAYKVGPHLFSPLDIYHGVLRGNQAPPHRLLPQFMPWDKRRKLAFAQPDPRVHFALSCGSRSCAKAGYYEARELDEQLDNAVKSFISSEVLVDPEENRVAMEEMFQWYQEDFGGQEPMLKFVAEFMPEDEHKRYLLDNLDKVEVEYLFHDWHLNR</sequence>
<evidence type="ECO:0000313" key="4">
    <source>
        <dbReference type="Proteomes" id="UP001366166"/>
    </source>
</evidence>
<evidence type="ECO:0000259" key="1">
    <source>
        <dbReference type="Pfam" id="PF04784"/>
    </source>
</evidence>
<keyword evidence="4" id="KW-1185">Reference proteome</keyword>
<dbReference type="AlphaFoldDB" id="A0AAU9F2T2"/>
<dbReference type="InterPro" id="IPR008928">
    <property type="entry name" value="6-hairpin_glycosidase_sf"/>
</dbReference>
<evidence type="ECO:0000313" key="3">
    <source>
        <dbReference type="EMBL" id="BEQ15947.1"/>
    </source>
</evidence>
<dbReference type="PANTHER" id="PTHR46361">
    <property type="entry name" value="ELECTRON CARRIER/ PROTEIN DISULFIDE OXIDOREDUCTASE"/>
    <property type="match status" value="1"/>
</dbReference>
<dbReference type="Pfam" id="PF22422">
    <property type="entry name" value="MGH1-like_GH"/>
    <property type="match status" value="1"/>
</dbReference>
<dbReference type="Pfam" id="PF04784">
    <property type="entry name" value="DUF547"/>
    <property type="match status" value="1"/>
</dbReference>
<protein>
    <recommendedName>
        <fullName evidence="5">Glucosidase YgjK</fullName>
    </recommendedName>
</protein>
<organism evidence="3 4">
    <name type="scientific">Desulfoferula mesophila</name>
    <dbReference type="NCBI Taxonomy" id="3058419"/>
    <lineage>
        <taxon>Bacteria</taxon>
        <taxon>Pseudomonadati</taxon>
        <taxon>Thermodesulfobacteriota</taxon>
        <taxon>Desulfarculia</taxon>
        <taxon>Desulfarculales</taxon>
        <taxon>Desulfarculaceae</taxon>
        <taxon>Desulfoferula</taxon>
    </lineage>
</organism>
<evidence type="ECO:0008006" key="5">
    <source>
        <dbReference type="Google" id="ProtNLM"/>
    </source>
</evidence>
<dbReference type="Gene3D" id="1.50.10.10">
    <property type="match status" value="1"/>
</dbReference>
<evidence type="ECO:0000259" key="2">
    <source>
        <dbReference type="Pfam" id="PF22422"/>
    </source>
</evidence>
<feature type="domain" description="DUF547" evidence="1">
    <location>
        <begin position="533"/>
        <end position="655"/>
    </location>
</feature>
<name>A0AAU9F2T2_9BACT</name>
<dbReference type="PANTHER" id="PTHR46361:SF3">
    <property type="entry name" value="ELECTRON CARRIER_ PROTEIN DISULFIDE OXIDOREDUCTASE"/>
    <property type="match status" value="1"/>
</dbReference>
<reference evidence="4" key="1">
    <citation type="journal article" date="2023" name="Arch. Microbiol.">
        <title>Desulfoferula mesophilus gen. nov. sp. nov., a mesophilic sulfate-reducing bacterium isolated from a brackish lake sediment.</title>
        <authorList>
            <person name="Watanabe T."/>
            <person name="Yabe T."/>
            <person name="Tsuji J.M."/>
            <person name="Fukui M."/>
        </authorList>
    </citation>
    <scope>NUCLEOTIDE SEQUENCE [LARGE SCALE GENOMIC DNA]</scope>
    <source>
        <strain evidence="4">12FAK</strain>
    </source>
</reference>